<organism evidence="7 8">
    <name type="scientific">Pseudallescheria apiosperma</name>
    <name type="common">Scedosporium apiospermum</name>
    <dbReference type="NCBI Taxonomy" id="563466"/>
    <lineage>
        <taxon>Eukaryota</taxon>
        <taxon>Fungi</taxon>
        <taxon>Dikarya</taxon>
        <taxon>Ascomycota</taxon>
        <taxon>Pezizomycotina</taxon>
        <taxon>Sordariomycetes</taxon>
        <taxon>Hypocreomycetidae</taxon>
        <taxon>Microascales</taxon>
        <taxon>Microascaceae</taxon>
        <taxon>Scedosporium</taxon>
    </lineage>
</organism>
<dbReference type="InterPro" id="IPR036259">
    <property type="entry name" value="MFS_trans_sf"/>
</dbReference>
<dbReference type="OMA" id="GSICICV"/>
<reference evidence="7 8" key="1">
    <citation type="journal article" date="2014" name="Genome Announc.">
        <title>Draft genome sequence of the pathogenic fungus Scedosporium apiospermum.</title>
        <authorList>
            <person name="Vandeputte P."/>
            <person name="Ghamrawi S."/>
            <person name="Rechenmann M."/>
            <person name="Iltis A."/>
            <person name="Giraud S."/>
            <person name="Fleury M."/>
            <person name="Thornton C."/>
            <person name="Delhaes L."/>
            <person name="Meyer W."/>
            <person name="Papon N."/>
            <person name="Bouchara J.P."/>
        </authorList>
    </citation>
    <scope>NUCLEOTIDE SEQUENCE [LARGE SCALE GENOMIC DNA]</scope>
    <source>
        <strain evidence="7 8">IHEM 14462</strain>
    </source>
</reference>
<sequence length="273" mass="30594">MQGVRGYSGWRWIFIIEGALTVVFGFGFYFFLPDFPEDTKWLTEEERIYASARLHIEQGRSNAERPVIFKDITKTLRDHRVFLGGLMYFALVVPIYGYAYFAPAIIQTYGYGSIQTQLHSVPPWAVSFGVSMIVAFLSDKTQHRAGFAIGSICICVTGFTILLAGSNRDLKYGALFLAVSGAYTTAPILACWFNMNLGGHQRRSVGSAWQVAFGNIGSIIAVYTFRKEDAPSLYGMACLLENKKRDRSSQGETLTEEEKAELGDMSPEYRYLL</sequence>
<evidence type="ECO:0000256" key="4">
    <source>
        <dbReference type="ARBA" id="ARBA00022989"/>
    </source>
</evidence>
<dbReference type="EMBL" id="JOWA01000022">
    <property type="protein sequence ID" value="KEZ46551.1"/>
    <property type="molecule type" value="Genomic_DNA"/>
</dbReference>
<evidence type="ECO:0000313" key="7">
    <source>
        <dbReference type="EMBL" id="KEZ46551.1"/>
    </source>
</evidence>
<dbReference type="Proteomes" id="UP000028545">
    <property type="component" value="Unassembled WGS sequence"/>
</dbReference>
<evidence type="ECO:0008006" key="9">
    <source>
        <dbReference type="Google" id="ProtNLM"/>
    </source>
</evidence>
<keyword evidence="4 6" id="KW-1133">Transmembrane helix</keyword>
<dbReference type="GO" id="GO:0005886">
    <property type="term" value="C:plasma membrane"/>
    <property type="evidence" value="ECO:0007669"/>
    <property type="project" value="TreeGrafter"/>
</dbReference>
<dbReference type="SUPFAM" id="SSF103473">
    <property type="entry name" value="MFS general substrate transporter"/>
    <property type="match status" value="1"/>
</dbReference>
<evidence type="ECO:0000256" key="3">
    <source>
        <dbReference type="ARBA" id="ARBA00022692"/>
    </source>
</evidence>
<dbReference type="Gene3D" id="1.20.1250.20">
    <property type="entry name" value="MFS general substrate transporter like domains"/>
    <property type="match status" value="1"/>
</dbReference>
<dbReference type="OrthoDB" id="2985014at2759"/>
<dbReference type="InterPro" id="IPR011701">
    <property type="entry name" value="MFS"/>
</dbReference>
<comment type="caution">
    <text evidence="7">The sequence shown here is derived from an EMBL/GenBank/DDBJ whole genome shotgun (WGS) entry which is preliminary data.</text>
</comment>
<comment type="subcellular location">
    <subcellularLocation>
        <location evidence="1">Membrane</location>
        <topology evidence="1">Multi-pass membrane protein</topology>
    </subcellularLocation>
</comment>
<dbReference type="PANTHER" id="PTHR43791">
    <property type="entry name" value="PERMEASE-RELATED"/>
    <property type="match status" value="1"/>
</dbReference>
<keyword evidence="5 6" id="KW-0472">Membrane</keyword>
<dbReference type="RefSeq" id="XP_016646350.1">
    <property type="nucleotide sequence ID" value="XM_016783150.1"/>
</dbReference>
<keyword evidence="3 6" id="KW-0812">Transmembrane</keyword>
<feature type="transmembrane region" description="Helical" evidence="6">
    <location>
        <begin position="81"/>
        <end position="101"/>
    </location>
</feature>
<gene>
    <name evidence="7" type="ORF">SAPIO_CDS0346</name>
</gene>
<feature type="transmembrane region" description="Helical" evidence="6">
    <location>
        <begin position="145"/>
        <end position="166"/>
    </location>
</feature>
<evidence type="ECO:0000256" key="6">
    <source>
        <dbReference type="SAM" id="Phobius"/>
    </source>
</evidence>
<feature type="transmembrane region" description="Helical" evidence="6">
    <location>
        <begin position="172"/>
        <end position="193"/>
    </location>
</feature>
<dbReference type="HOGENOM" id="CLU_001265_0_3_1"/>
<evidence type="ECO:0000256" key="1">
    <source>
        <dbReference type="ARBA" id="ARBA00004141"/>
    </source>
</evidence>
<feature type="transmembrane region" description="Helical" evidence="6">
    <location>
        <begin position="12"/>
        <end position="32"/>
    </location>
</feature>
<keyword evidence="8" id="KW-1185">Reference proteome</keyword>
<keyword evidence="2" id="KW-0813">Transport</keyword>
<dbReference type="PANTHER" id="PTHR43791:SF46">
    <property type="entry name" value="MAJOR FACILITATOR SUPERFAMILY (MFS) PROFILE DOMAIN-CONTAINING PROTEIN-RELATED"/>
    <property type="match status" value="1"/>
</dbReference>
<evidence type="ECO:0000256" key="5">
    <source>
        <dbReference type="ARBA" id="ARBA00023136"/>
    </source>
</evidence>
<dbReference type="GeneID" id="27718498"/>
<accession>A0A084GGT9</accession>
<protein>
    <recommendedName>
        <fullName evidence="9">Major facilitator superfamily (MFS) profile domain-containing protein</fullName>
    </recommendedName>
</protein>
<dbReference type="Pfam" id="PF07690">
    <property type="entry name" value="MFS_1"/>
    <property type="match status" value="1"/>
</dbReference>
<evidence type="ECO:0000313" key="8">
    <source>
        <dbReference type="Proteomes" id="UP000028545"/>
    </source>
</evidence>
<dbReference type="FunFam" id="1.20.1250.20:FF:000013">
    <property type="entry name" value="MFS general substrate transporter"/>
    <property type="match status" value="1"/>
</dbReference>
<proteinExistence type="predicted"/>
<dbReference type="AlphaFoldDB" id="A0A084GGT9"/>
<feature type="transmembrane region" description="Helical" evidence="6">
    <location>
        <begin position="121"/>
        <end position="138"/>
    </location>
</feature>
<dbReference type="KEGG" id="sapo:SAPIO_CDS0346"/>
<dbReference type="GO" id="GO:0022857">
    <property type="term" value="F:transmembrane transporter activity"/>
    <property type="evidence" value="ECO:0007669"/>
    <property type="project" value="InterPro"/>
</dbReference>
<evidence type="ECO:0000256" key="2">
    <source>
        <dbReference type="ARBA" id="ARBA00022448"/>
    </source>
</evidence>
<dbReference type="VEuPathDB" id="FungiDB:SAPIO_CDS0346"/>
<name>A0A084GGT9_PSEDA</name>